<dbReference type="Pfam" id="PF12796">
    <property type="entry name" value="Ank_2"/>
    <property type="match status" value="2"/>
</dbReference>
<dbReference type="InterPro" id="IPR050657">
    <property type="entry name" value="Ankyrin_repeat_domain"/>
</dbReference>
<evidence type="ECO:0000313" key="3">
    <source>
        <dbReference type="Proteomes" id="UP000694547"/>
    </source>
</evidence>
<dbReference type="InterPro" id="IPR036770">
    <property type="entry name" value="Ankyrin_rpt-contain_sf"/>
</dbReference>
<reference evidence="2" key="2">
    <citation type="submission" date="2025-08" db="UniProtKB">
        <authorList>
            <consortium name="Ensembl"/>
        </authorList>
    </citation>
    <scope>IDENTIFICATION</scope>
</reference>
<evidence type="ECO:0000256" key="1">
    <source>
        <dbReference type="PROSITE-ProRule" id="PRU00023"/>
    </source>
</evidence>
<feature type="repeat" description="ANK" evidence="1">
    <location>
        <begin position="167"/>
        <end position="199"/>
    </location>
</feature>
<accession>A0A8C8TW22</accession>
<evidence type="ECO:0008006" key="4">
    <source>
        <dbReference type="Google" id="ProtNLM"/>
    </source>
</evidence>
<evidence type="ECO:0000313" key="2">
    <source>
        <dbReference type="Ensembl" id="ENSPEMP00000018964.1"/>
    </source>
</evidence>
<feature type="repeat" description="ANK" evidence="1">
    <location>
        <begin position="200"/>
        <end position="232"/>
    </location>
</feature>
<feature type="repeat" description="ANK" evidence="1">
    <location>
        <begin position="101"/>
        <end position="133"/>
    </location>
</feature>
<dbReference type="PROSITE" id="PS50088">
    <property type="entry name" value="ANK_REPEAT"/>
    <property type="match status" value="5"/>
</dbReference>
<dbReference type="AlphaFoldDB" id="A0A8C8TW22"/>
<dbReference type="GeneTree" id="ENSGT00940000153661"/>
<organism evidence="2 3">
    <name type="scientific">Peromyscus maniculatus bairdii</name>
    <name type="common">Prairie deer mouse</name>
    <dbReference type="NCBI Taxonomy" id="230844"/>
    <lineage>
        <taxon>Eukaryota</taxon>
        <taxon>Metazoa</taxon>
        <taxon>Chordata</taxon>
        <taxon>Craniata</taxon>
        <taxon>Vertebrata</taxon>
        <taxon>Euteleostomi</taxon>
        <taxon>Mammalia</taxon>
        <taxon>Eutheria</taxon>
        <taxon>Euarchontoglires</taxon>
        <taxon>Glires</taxon>
        <taxon>Rodentia</taxon>
        <taxon>Myomorpha</taxon>
        <taxon>Muroidea</taxon>
        <taxon>Cricetidae</taxon>
        <taxon>Neotominae</taxon>
        <taxon>Peromyscus</taxon>
    </lineage>
</organism>
<reference evidence="2" key="3">
    <citation type="submission" date="2025-09" db="UniProtKB">
        <authorList>
            <consortium name="Ensembl"/>
        </authorList>
    </citation>
    <scope>IDENTIFICATION</scope>
</reference>
<dbReference type="PANTHER" id="PTHR24147">
    <property type="entry name" value="ANKYRIN REPEAT DOMAIN 36-RELATED"/>
    <property type="match status" value="1"/>
</dbReference>
<dbReference type="Proteomes" id="UP000694547">
    <property type="component" value="Chromosome 10"/>
</dbReference>
<keyword evidence="1" id="KW-0040">ANK repeat</keyword>
<dbReference type="PROSITE" id="PS50297">
    <property type="entry name" value="ANK_REP_REGION"/>
    <property type="match status" value="3"/>
</dbReference>
<dbReference type="Gene3D" id="1.25.40.20">
    <property type="entry name" value="Ankyrin repeat-containing domain"/>
    <property type="match status" value="2"/>
</dbReference>
<dbReference type="Ensembl" id="ENSPEMT00000023298.2">
    <property type="protein sequence ID" value="ENSPEMP00000018964.1"/>
    <property type="gene ID" value="ENSPEMG00000017379.2"/>
</dbReference>
<dbReference type="SMART" id="SM00248">
    <property type="entry name" value="ANK"/>
    <property type="match status" value="5"/>
</dbReference>
<dbReference type="InterPro" id="IPR002110">
    <property type="entry name" value="Ankyrin_rpt"/>
</dbReference>
<keyword evidence="3" id="KW-1185">Reference proteome</keyword>
<protein>
    <recommendedName>
        <fullName evidence="4">Ankyrin repeat domain-containing protein 19</fullName>
    </recommendedName>
</protein>
<reference evidence="2 3" key="1">
    <citation type="submission" date="2018-10" db="EMBL/GenBank/DDBJ databases">
        <title>Improved assembly of the deer mouse Peromyscus maniculatus genome.</title>
        <authorList>
            <person name="Lassance J.-M."/>
            <person name="Hoekstra H.E."/>
        </authorList>
    </citation>
    <scope>NUCLEOTIDE SEQUENCE [LARGE SCALE GENOMIC DNA]</scope>
</reference>
<feature type="repeat" description="ANK" evidence="1">
    <location>
        <begin position="68"/>
        <end position="100"/>
    </location>
</feature>
<feature type="repeat" description="ANK" evidence="1">
    <location>
        <begin position="134"/>
        <end position="166"/>
    </location>
</feature>
<proteinExistence type="predicted"/>
<name>A0A8C8TW22_PERMB</name>
<dbReference type="PANTHER" id="PTHR24147:SF69">
    <property type="entry name" value="ANKYRIN REPEAT DOMAIN 36"/>
    <property type="match status" value="1"/>
</dbReference>
<sequence length="300" mass="33663">MKKIFKGHSPWGFLSFRHVSAENQEPPRYLTGYMPMKKIHKAASVGDITEVQRMLEFGHVDVNITDRKKRTALHYACAHGQSEMVSLLLWYDCNIEARDCEDSTALIKATQRQHEECVKILLDNGADSNAVDAYQNSALHYAVYNNNLTIASKLLAFNADTEIKAKNGYTPLILAVLENKEEMVELLLQAAADINALDNCKRSPLIHAVRAQFKNMISLLLQQGADVSLVDVYGATAQSYTVFETFQVLSKGPSSSHLERTSEMDEQNFDDKDDCTLCTHLTQDKGRMEENTDTVGRLGR</sequence>
<dbReference type="PRINTS" id="PR01415">
    <property type="entry name" value="ANKYRIN"/>
</dbReference>
<dbReference type="SUPFAM" id="SSF48403">
    <property type="entry name" value="Ankyrin repeat"/>
    <property type="match status" value="1"/>
</dbReference>